<accession>A0A158JQ34</accession>
<evidence type="ECO:0000256" key="4">
    <source>
        <dbReference type="SAM" id="MobiDB-lite"/>
    </source>
</evidence>
<dbReference type="InterPro" id="IPR036388">
    <property type="entry name" value="WH-like_DNA-bd_sf"/>
</dbReference>
<feature type="domain" description="HTH gntR-type" evidence="5">
    <location>
        <begin position="8"/>
        <end position="75"/>
    </location>
</feature>
<organism evidence="6 7">
    <name type="scientific">Caballeronia udeis</name>
    <dbReference type="NCBI Taxonomy" id="1232866"/>
    <lineage>
        <taxon>Bacteria</taxon>
        <taxon>Pseudomonadati</taxon>
        <taxon>Pseudomonadota</taxon>
        <taxon>Betaproteobacteria</taxon>
        <taxon>Burkholderiales</taxon>
        <taxon>Burkholderiaceae</taxon>
        <taxon>Caballeronia</taxon>
    </lineage>
</organism>
<dbReference type="EMBL" id="FCOK02000103">
    <property type="protein sequence ID" value="SAL70541.1"/>
    <property type="molecule type" value="Genomic_DNA"/>
</dbReference>
<dbReference type="InterPro" id="IPR008920">
    <property type="entry name" value="TF_FadR/GntR_C"/>
</dbReference>
<dbReference type="RefSeq" id="WP_062092429.1">
    <property type="nucleotide sequence ID" value="NZ_FCOK02000103.1"/>
</dbReference>
<dbReference type="Proteomes" id="UP000054683">
    <property type="component" value="Unassembled WGS sequence"/>
</dbReference>
<evidence type="ECO:0000256" key="1">
    <source>
        <dbReference type="ARBA" id="ARBA00023015"/>
    </source>
</evidence>
<sequence>MRNAEDGRTLSSRVFDTIRMEILNGKLLPGQRLKVSAMAHEQDVSVNVVREALNRLAGEKLVEFEPQFGFAVRGLSAEDLVDLIDQRATLEELALRRSIARASIEWQSEVLAAHHRLSKEPLTTEGRPGVLNPEWMARHDEFNFVMMRACGSPRLFEMVRQLAEAAELYHRALLPIVGQNRALDAEHRELLDAILAGDADAAVAVLKSHLVMTRDAMLPLLQQGAPGLSADTRSKPQRAPRRPAAPPRHRASVAKASRVRSEK</sequence>
<dbReference type="GO" id="GO:0003700">
    <property type="term" value="F:DNA-binding transcription factor activity"/>
    <property type="evidence" value="ECO:0007669"/>
    <property type="project" value="InterPro"/>
</dbReference>
<keyword evidence="1" id="KW-0805">Transcription regulation</keyword>
<dbReference type="GO" id="GO:0003677">
    <property type="term" value="F:DNA binding"/>
    <property type="evidence" value="ECO:0007669"/>
    <property type="project" value="UniProtKB-KW"/>
</dbReference>
<dbReference type="OrthoDB" id="9799812at2"/>
<dbReference type="InterPro" id="IPR036390">
    <property type="entry name" value="WH_DNA-bd_sf"/>
</dbReference>
<evidence type="ECO:0000256" key="3">
    <source>
        <dbReference type="ARBA" id="ARBA00023163"/>
    </source>
</evidence>
<keyword evidence="3" id="KW-0804">Transcription</keyword>
<evidence type="ECO:0000256" key="2">
    <source>
        <dbReference type="ARBA" id="ARBA00023125"/>
    </source>
</evidence>
<name>A0A158JQ34_9BURK</name>
<dbReference type="Pfam" id="PF07729">
    <property type="entry name" value="FCD"/>
    <property type="match status" value="1"/>
</dbReference>
<gene>
    <name evidence="6" type="ORF">AWB69_08363</name>
</gene>
<dbReference type="PROSITE" id="PS50949">
    <property type="entry name" value="HTH_GNTR"/>
    <property type="match status" value="1"/>
</dbReference>
<dbReference type="AlphaFoldDB" id="A0A158JQ34"/>
<dbReference type="SMART" id="SM00345">
    <property type="entry name" value="HTH_GNTR"/>
    <property type="match status" value="1"/>
</dbReference>
<protein>
    <submittedName>
        <fullName evidence="6">GntR family transcriptional regulator</fullName>
    </submittedName>
</protein>
<evidence type="ECO:0000259" key="5">
    <source>
        <dbReference type="PROSITE" id="PS50949"/>
    </source>
</evidence>
<dbReference type="SUPFAM" id="SSF46785">
    <property type="entry name" value="Winged helix' DNA-binding domain"/>
    <property type="match status" value="1"/>
</dbReference>
<feature type="compositionally biased region" description="Basic residues" evidence="4">
    <location>
        <begin position="235"/>
        <end position="252"/>
    </location>
</feature>
<dbReference type="SUPFAM" id="SSF48008">
    <property type="entry name" value="GntR ligand-binding domain-like"/>
    <property type="match status" value="1"/>
</dbReference>
<evidence type="ECO:0000313" key="7">
    <source>
        <dbReference type="Proteomes" id="UP000054683"/>
    </source>
</evidence>
<proteinExistence type="predicted"/>
<dbReference type="Pfam" id="PF00392">
    <property type="entry name" value="GntR"/>
    <property type="match status" value="1"/>
</dbReference>
<dbReference type="SMART" id="SM00895">
    <property type="entry name" value="FCD"/>
    <property type="match status" value="1"/>
</dbReference>
<feature type="region of interest" description="Disordered" evidence="4">
    <location>
        <begin position="225"/>
        <end position="263"/>
    </location>
</feature>
<evidence type="ECO:0000313" key="6">
    <source>
        <dbReference type="EMBL" id="SAL70541.1"/>
    </source>
</evidence>
<dbReference type="PANTHER" id="PTHR43537:SF24">
    <property type="entry name" value="GLUCONATE OPERON TRANSCRIPTIONAL REPRESSOR"/>
    <property type="match status" value="1"/>
</dbReference>
<keyword evidence="2" id="KW-0238">DNA-binding</keyword>
<dbReference type="PANTHER" id="PTHR43537">
    <property type="entry name" value="TRANSCRIPTIONAL REGULATOR, GNTR FAMILY"/>
    <property type="match status" value="1"/>
</dbReference>
<dbReference type="Gene3D" id="1.20.120.530">
    <property type="entry name" value="GntR ligand-binding domain-like"/>
    <property type="match status" value="1"/>
</dbReference>
<dbReference type="InterPro" id="IPR000524">
    <property type="entry name" value="Tscrpt_reg_HTH_GntR"/>
</dbReference>
<reference evidence="6 7" key="1">
    <citation type="submission" date="2016-01" db="EMBL/GenBank/DDBJ databases">
        <authorList>
            <person name="Oliw E.H."/>
        </authorList>
    </citation>
    <scope>NUCLEOTIDE SEQUENCE [LARGE SCALE GENOMIC DNA]</scope>
    <source>
        <strain evidence="6">LMG 27134</strain>
    </source>
</reference>
<dbReference type="Gene3D" id="1.10.10.10">
    <property type="entry name" value="Winged helix-like DNA-binding domain superfamily/Winged helix DNA-binding domain"/>
    <property type="match status" value="1"/>
</dbReference>
<dbReference type="InterPro" id="IPR011711">
    <property type="entry name" value="GntR_C"/>
</dbReference>